<accession>A0AAV7K4B6</accession>
<evidence type="ECO:0000256" key="4">
    <source>
        <dbReference type="ARBA" id="ARBA00022691"/>
    </source>
</evidence>
<name>A0AAV7K4B6_9METZ</name>
<organism evidence="12 13">
    <name type="scientific">Oopsacas minuta</name>
    <dbReference type="NCBI Taxonomy" id="111878"/>
    <lineage>
        <taxon>Eukaryota</taxon>
        <taxon>Metazoa</taxon>
        <taxon>Porifera</taxon>
        <taxon>Hexactinellida</taxon>
        <taxon>Hexasterophora</taxon>
        <taxon>Lyssacinosida</taxon>
        <taxon>Leucopsacidae</taxon>
        <taxon>Oopsacas</taxon>
    </lineage>
</organism>
<keyword evidence="3" id="KW-0808">Transferase</keyword>
<dbReference type="PIRSF" id="PIRSF016958">
    <property type="entry name" value="DUF858_MeTrfase_lik"/>
    <property type="match status" value="1"/>
</dbReference>
<dbReference type="CDD" id="cd02440">
    <property type="entry name" value="AdoMet_MTases"/>
    <property type="match status" value="1"/>
</dbReference>
<feature type="binding site" evidence="11">
    <location>
        <position position="99"/>
    </location>
    <ligand>
        <name>S-adenosyl-L-methionine</name>
        <dbReference type="ChEBI" id="CHEBI:59789"/>
    </ligand>
</feature>
<dbReference type="Pfam" id="PF05891">
    <property type="entry name" value="Methyltransf_PK"/>
    <property type="match status" value="1"/>
</dbReference>
<evidence type="ECO:0000256" key="2">
    <source>
        <dbReference type="ARBA" id="ARBA00022603"/>
    </source>
</evidence>
<dbReference type="SUPFAM" id="SSF53335">
    <property type="entry name" value="S-adenosyl-L-methionine-dependent methyltransferases"/>
    <property type="match status" value="1"/>
</dbReference>
<feature type="binding site" evidence="11">
    <location>
        <begin position="144"/>
        <end position="145"/>
    </location>
    <ligand>
        <name>S-adenosyl-L-methionine</name>
        <dbReference type="ChEBI" id="CHEBI:59789"/>
    </ligand>
</feature>
<protein>
    <recommendedName>
        <fullName evidence="6">Alpha N-terminal protein methyltransferase 1</fullName>
        <ecNumber evidence="5">2.1.1.244</ecNumber>
    </recommendedName>
    <alternativeName>
        <fullName evidence="7">X-Pro-Lys N-terminal protein methyltransferase 1</fullName>
    </alternativeName>
</protein>
<keyword evidence="13" id="KW-1185">Reference proteome</keyword>
<evidence type="ECO:0000256" key="10">
    <source>
        <dbReference type="ARBA" id="ARBA00048167"/>
    </source>
</evidence>
<dbReference type="Proteomes" id="UP001165289">
    <property type="component" value="Unassembled WGS sequence"/>
</dbReference>
<comment type="catalytic activity">
    <reaction evidence="9">
        <text>N-terminal L-prolyl-L-prolyl-L-lysyl-[protein] + 2 S-adenosyl-L-methionine = N-terminal N,N-dimethyl-L-prolyl-L-prolyl-L-lysyl-[protein] + 2 S-adenosyl-L-homocysteine + 2 H(+)</text>
        <dbReference type="Rhea" id="RHEA:54736"/>
        <dbReference type="Rhea" id="RHEA-COMP:13787"/>
        <dbReference type="Rhea" id="RHEA-COMP:13974"/>
        <dbReference type="ChEBI" id="CHEBI:15378"/>
        <dbReference type="ChEBI" id="CHEBI:57856"/>
        <dbReference type="ChEBI" id="CHEBI:59789"/>
        <dbReference type="ChEBI" id="CHEBI:138059"/>
        <dbReference type="ChEBI" id="CHEBI:138318"/>
        <dbReference type="EC" id="2.1.1.244"/>
    </reaction>
</comment>
<evidence type="ECO:0000256" key="3">
    <source>
        <dbReference type="ARBA" id="ARBA00022679"/>
    </source>
</evidence>
<dbReference type="PANTHER" id="PTHR12753:SF0">
    <property type="entry name" value="ALPHA N-TERMINAL PROTEIN METHYLTRANSFERASE 1"/>
    <property type="match status" value="1"/>
</dbReference>
<dbReference type="InterPro" id="IPR008576">
    <property type="entry name" value="MeTrfase_NTM1"/>
</dbReference>
<keyword evidence="2" id="KW-0489">Methyltransferase</keyword>
<dbReference type="AlphaFoldDB" id="A0AAV7K4B6"/>
<sequence length="252" mass="28557">MASVDEANEDLVSSTIEEANNDDVVSSYTAEHLGPEFYNNANSYWSEIPATVDGMLGGFSHLSDNDVIESKDTILEYFVGPNARLSPDLALDCGAGIGRVSKRLLLQIFKQVELVEQNPIFLKKAKSYLKAYKQRVIAYHAVGLQDFYPEPDRYSIIWCQWVLAHLTDKDMMEFLDRSRIALQHKGLIVAKENVVKEVEERLFHKDDSSQTRSCKVFKELFAKAGLKLLKEVKQGNFPPGMLEIRTFVLAFD</sequence>
<dbReference type="PANTHER" id="PTHR12753">
    <property type="entry name" value="AD-003 - RELATED"/>
    <property type="match status" value="1"/>
</dbReference>
<feature type="binding site" evidence="11">
    <location>
        <position position="160"/>
    </location>
    <ligand>
        <name>S-adenosyl-L-methionine</name>
        <dbReference type="ChEBI" id="CHEBI:59789"/>
    </ligand>
</feature>
<dbReference type="EMBL" id="JAKMXF010000188">
    <property type="protein sequence ID" value="KAI6655539.1"/>
    <property type="molecule type" value="Genomic_DNA"/>
</dbReference>
<evidence type="ECO:0000256" key="9">
    <source>
        <dbReference type="ARBA" id="ARBA00047885"/>
    </source>
</evidence>
<keyword evidence="4 11" id="KW-0949">S-adenosyl-L-methionine</keyword>
<evidence type="ECO:0000256" key="11">
    <source>
        <dbReference type="PIRSR" id="PIRSR016958-1"/>
    </source>
</evidence>
<dbReference type="Gene3D" id="3.40.50.150">
    <property type="entry name" value="Vaccinia Virus protein VP39"/>
    <property type="match status" value="1"/>
</dbReference>
<dbReference type="GO" id="GO:0071885">
    <property type="term" value="F:N-terminal protein N-methyltransferase activity"/>
    <property type="evidence" value="ECO:0007669"/>
    <property type="project" value="UniProtKB-EC"/>
</dbReference>
<dbReference type="FunFam" id="3.40.50.150:FF:000025">
    <property type="entry name" value="N-terminal Xaa-Pro-Lys N-methyltransferase 1"/>
    <property type="match status" value="1"/>
</dbReference>
<comment type="catalytic activity">
    <reaction evidence="8">
        <text>N-terminal L-seryl-L-prolyl-L-lysyl-[protein] + 3 S-adenosyl-L-methionine = N-terminal N,N,N-trimethyl-L-seryl-L-prolyl-L-lysyl-[protein] + 3 S-adenosyl-L-homocysteine + 3 H(+)</text>
        <dbReference type="Rhea" id="RHEA:54724"/>
        <dbReference type="Rhea" id="RHEA-COMP:13789"/>
        <dbReference type="Rhea" id="RHEA-COMP:13973"/>
        <dbReference type="ChEBI" id="CHEBI:15378"/>
        <dbReference type="ChEBI" id="CHEBI:57856"/>
        <dbReference type="ChEBI" id="CHEBI:59789"/>
        <dbReference type="ChEBI" id="CHEBI:138061"/>
        <dbReference type="ChEBI" id="CHEBI:138317"/>
        <dbReference type="EC" id="2.1.1.244"/>
    </reaction>
</comment>
<reference evidence="12 13" key="1">
    <citation type="journal article" date="2023" name="BMC Biol.">
        <title>The compact genome of the sponge Oopsacas minuta (Hexactinellida) is lacking key metazoan core genes.</title>
        <authorList>
            <person name="Santini S."/>
            <person name="Schenkelaars Q."/>
            <person name="Jourda C."/>
            <person name="Duchesne M."/>
            <person name="Belahbib H."/>
            <person name="Rocher C."/>
            <person name="Selva M."/>
            <person name="Riesgo A."/>
            <person name="Vervoort M."/>
            <person name="Leys S.P."/>
            <person name="Kodjabachian L."/>
            <person name="Le Bivic A."/>
            <person name="Borchiellini C."/>
            <person name="Claverie J.M."/>
            <person name="Renard E."/>
        </authorList>
    </citation>
    <scope>NUCLEOTIDE SEQUENCE [LARGE SCALE GENOMIC DNA]</scope>
    <source>
        <strain evidence="12">SPO-2</strain>
    </source>
</reference>
<comment type="catalytic activity">
    <reaction evidence="10">
        <text>N-terminal L-alanyl-L-prolyl-L-lysyl-[protein] + 3 S-adenosyl-L-methionine = N-terminal N,N,N-trimethyl-L-alanyl-L-prolyl-L-lysyl-[protein] + 3 S-adenosyl-L-homocysteine + 3 H(+)</text>
        <dbReference type="Rhea" id="RHEA:54712"/>
        <dbReference type="Rhea" id="RHEA-COMP:13785"/>
        <dbReference type="Rhea" id="RHEA-COMP:13971"/>
        <dbReference type="ChEBI" id="CHEBI:15378"/>
        <dbReference type="ChEBI" id="CHEBI:57856"/>
        <dbReference type="ChEBI" id="CHEBI:59789"/>
        <dbReference type="ChEBI" id="CHEBI:138057"/>
        <dbReference type="ChEBI" id="CHEBI:138315"/>
        <dbReference type="EC" id="2.1.1.244"/>
    </reaction>
</comment>
<evidence type="ECO:0000256" key="8">
    <source>
        <dbReference type="ARBA" id="ARBA00047306"/>
    </source>
</evidence>
<evidence type="ECO:0000256" key="7">
    <source>
        <dbReference type="ARBA" id="ARBA00043129"/>
    </source>
</evidence>
<dbReference type="InterPro" id="IPR029063">
    <property type="entry name" value="SAM-dependent_MTases_sf"/>
</dbReference>
<proteinExistence type="inferred from homology"/>
<comment type="similarity">
    <text evidence="1">Belongs to the methyltransferase superfamily. NTM1 family.</text>
</comment>
<evidence type="ECO:0000256" key="6">
    <source>
        <dbReference type="ARBA" id="ARBA00039449"/>
    </source>
</evidence>
<dbReference type="EC" id="2.1.1.244" evidence="5"/>
<evidence type="ECO:0000256" key="5">
    <source>
        <dbReference type="ARBA" id="ARBA00039112"/>
    </source>
</evidence>
<evidence type="ECO:0000256" key="1">
    <source>
        <dbReference type="ARBA" id="ARBA00009059"/>
    </source>
</evidence>
<dbReference type="GO" id="GO:0005737">
    <property type="term" value="C:cytoplasm"/>
    <property type="evidence" value="ECO:0007669"/>
    <property type="project" value="TreeGrafter"/>
</dbReference>
<gene>
    <name evidence="12" type="ORF">LOD99_2038</name>
</gene>
<evidence type="ECO:0000313" key="13">
    <source>
        <dbReference type="Proteomes" id="UP001165289"/>
    </source>
</evidence>
<dbReference type="GO" id="GO:0032259">
    <property type="term" value="P:methylation"/>
    <property type="evidence" value="ECO:0007669"/>
    <property type="project" value="UniProtKB-KW"/>
</dbReference>
<evidence type="ECO:0000313" key="12">
    <source>
        <dbReference type="EMBL" id="KAI6655539.1"/>
    </source>
</evidence>
<comment type="caution">
    <text evidence="12">The sequence shown here is derived from an EMBL/GenBank/DDBJ whole genome shotgun (WGS) entry which is preliminary data.</text>
</comment>
<feature type="binding site" evidence="11">
    <location>
        <position position="94"/>
    </location>
    <ligand>
        <name>S-adenosyl-L-methionine</name>
        <dbReference type="ChEBI" id="CHEBI:59789"/>
    </ligand>
</feature>